<name>A0ABP9DEV4_9ACTN</name>
<dbReference type="Proteomes" id="UP001501752">
    <property type="component" value="Unassembled WGS sequence"/>
</dbReference>
<sequence>MLSGMPEAAETVPYGLPGAAGRRERFRRYAREHFVDAGEAGATLRHLVPAPRCGGRPVVASGEVARVRPARRRAAGRSVALVRLARLSRLSAGAVG</sequence>
<proteinExistence type="predicted"/>
<keyword evidence="2" id="KW-1185">Reference proteome</keyword>
<dbReference type="EMBL" id="BAABIS010000001">
    <property type="protein sequence ID" value="GAA4841144.1"/>
    <property type="molecule type" value="Genomic_DNA"/>
</dbReference>
<evidence type="ECO:0000313" key="1">
    <source>
        <dbReference type="EMBL" id="GAA4841144.1"/>
    </source>
</evidence>
<accession>A0ABP9DEV4</accession>
<comment type="caution">
    <text evidence="1">The sequence shown here is derived from an EMBL/GenBank/DDBJ whole genome shotgun (WGS) entry which is preliminary data.</text>
</comment>
<organism evidence="1 2">
    <name type="scientific">Kitasatospora terrestris</name>
    <dbReference type="NCBI Taxonomy" id="258051"/>
    <lineage>
        <taxon>Bacteria</taxon>
        <taxon>Bacillati</taxon>
        <taxon>Actinomycetota</taxon>
        <taxon>Actinomycetes</taxon>
        <taxon>Kitasatosporales</taxon>
        <taxon>Streptomycetaceae</taxon>
        <taxon>Kitasatospora</taxon>
    </lineage>
</organism>
<evidence type="ECO:0000313" key="2">
    <source>
        <dbReference type="Proteomes" id="UP001501752"/>
    </source>
</evidence>
<protein>
    <submittedName>
        <fullName evidence="1">Uncharacterized protein</fullName>
    </submittedName>
</protein>
<gene>
    <name evidence="1" type="ORF">GCM10023235_15980</name>
</gene>
<reference evidence="2" key="1">
    <citation type="journal article" date="2019" name="Int. J. Syst. Evol. Microbiol.">
        <title>The Global Catalogue of Microorganisms (GCM) 10K type strain sequencing project: providing services to taxonomists for standard genome sequencing and annotation.</title>
        <authorList>
            <consortium name="The Broad Institute Genomics Platform"/>
            <consortium name="The Broad Institute Genome Sequencing Center for Infectious Disease"/>
            <person name="Wu L."/>
            <person name="Ma J."/>
        </authorList>
    </citation>
    <scope>NUCLEOTIDE SEQUENCE [LARGE SCALE GENOMIC DNA]</scope>
    <source>
        <strain evidence="2">JCM 13006</strain>
    </source>
</reference>